<evidence type="ECO:0000259" key="13">
    <source>
        <dbReference type="Pfam" id="PF13115"/>
    </source>
</evidence>
<gene>
    <name evidence="14" type="ORF">FIC82_000790</name>
</gene>
<accession>A0A6M5UBQ0</accession>
<feature type="transmembrane region" description="Helical" evidence="9">
    <location>
        <begin position="195"/>
        <end position="216"/>
    </location>
</feature>
<feature type="domain" description="Copper resistance protein D" evidence="12">
    <location>
        <begin position="335"/>
        <end position="448"/>
    </location>
</feature>
<feature type="transmembrane region" description="Helical" evidence="9">
    <location>
        <begin position="304"/>
        <end position="327"/>
    </location>
</feature>
<evidence type="ECO:0000256" key="9">
    <source>
        <dbReference type="SAM" id="Phobius"/>
    </source>
</evidence>
<dbReference type="InterPro" id="IPR032693">
    <property type="entry name" value="YtkA-like_dom"/>
</dbReference>
<dbReference type="GO" id="GO:0042597">
    <property type="term" value="C:periplasmic space"/>
    <property type="evidence" value="ECO:0007669"/>
    <property type="project" value="InterPro"/>
</dbReference>
<feature type="transmembrane region" description="Helical" evidence="9">
    <location>
        <begin position="431"/>
        <end position="449"/>
    </location>
</feature>
<dbReference type="SUPFAM" id="SSF81296">
    <property type="entry name" value="E set domains"/>
    <property type="match status" value="1"/>
</dbReference>
<name>A0A6M5UBQ0_9MICO</name>
<feature type="domain" description="YtkA-like" evidence="13">
    <location>
        <begin position="487"/>
        <end position="554"/>
    </location>
</feature>
<keyword evidence="15" id="KW-1185">Reference proteome</keyword>
<keyword evidence="8 9" id="KW-0472">Membrane</keyword>
<evidence type="ECO:0000259" key="11">
    <source>
        <dbReference type="Pfam" id="PF04234"/>
    </source>
</evidence>
<dbReference type="GO" id="GO:0006825">
    <property type="term" value="P:copper ion transport"/>
    <property type="evidence" value="ECO:0007669"/>
    <property type="project" value="InterPro"/>
</dbReference>
<dbReference type="RefSeq" id="WP_154797185.1">
    <property type="nucleotide sequence ID" value="NZ_CP052757.1"/>
</dbReference>
<dbReference type="Proteomes" id="UP000451354">
    <property type="component" value="Chromosome"/>
</dbReference>
<protein>
    <recommendedName>
        <fullName evidence="16">Copper transport protein</fullName>
    </recommendedName>
</protein>
<dbReference type="Pfam" id="PF13115">
    <property type="entry name" value="YtkA"/>
    <property type="match status" value="1"/>
</dbReference>
<dbReference type="OrthoDB" id="5242236at2"/>
<dbReference type="EMBL" id="CP052757">
    <property type="protein sequence ID" value="QJW34952.1"/>
    <property type="molecule type" value="Genomic_DNA"/>
</dbReference>
<evidence type="ECO:0000256" key="4">
    <source>
        <dbReference type="ARBA" id="ARBA00022723"/>
    </source>
</evidence>
<feature type="signal peptide" evidence="10">
    <location>
        <begin position="1"/>
        <end position="33"/>
    </location>
</feature>
<feature type="chain" id="PRO_5026852950" description="Copper transport protein" evidence="10">
    <location>
        <begin position="34"/>
        <end position="574"/>
    </location>
</feature>
<comment type="subcellular location">
    <subcellularLocation>
        <location evidence="1">Cell membrane</location>
        <topology evidence="1">Multi-pass membrane protein</topology>
    </subcellularLocation>
</comment>
<evidence type="ECO:0000259" key="12">
    <source>
        <dbReference type="Pfam" id="PF05425"/>
    </source>
</evidence>
<feature type="domain" description="CopC" evidence="11">
    <location>
        <begin position="34"/>
        <end position="126"/>
    </location>
</feature>
<dbReference type="InterPro" id="IPR014755">
    <property type="entry name" value="Cu-Rt/internalin_Ig-like"/>
</dbReference>
<evidence type="ECO:0000256" key="10">
    <source>
        <dbReference type="SAM" id="SignalP"/>
    </source>
</evidence>
<evidence type="ECO:0000256" key="5">
    <source>
        <dbReference type="ARBA" id="ARBA00022729"/>
    </source>
</evidence>
<evidence type="ECO:0000256" key="1">
    <source>
        <dbReference type="ARBA" id="ARBA00004651"/>
    </source>
</evidence>
<evidence type="ECO:0000256" key="8">
    <source>
        <dbReference type="ARBA" id="ARBA00023136"/>
    </source>
</evidence>
<reference evidence="15" key="1">
    <citation type="journal article" date="2022" name="Int. J. Syst. Evol. Microbiol.">
        <title>Cellulosimicrobium protaetiae sp. nov., isolated from the gut of the larva of Protaetia brevitarsis seulensis.</title>
        <authorList>
            <person name="Le Han H."/>
            <person name="Nguyen T.T.H."/>
            <person name="Li Z."/>
            <person name="Shin N.R."/>
            <person name="Kim S.G."/>
        </authorList>
    </citation>
    <scope>NUCLEOTIDE SEQUENCE [LARGE SCALE GENOMIC DNA]</scope>
    <source>
        <strain evidence="15">BI34</strain>
    </source>
</reference>
<evidence type="ECO:0000313" key="15">
    <source>
        <dbReference type="Proteomes" id="UP000451354"/>
    </source>
</evidence>
<evidence type="ECO:0000256" key="3">
    <source>
        <dbReference type="ARBA" id="ARBA00022692"/>
    </source>
</evidence>
<evidence type="ECO:0008006" key="16">
    <source>
        <dbReference type="Google" id="ProtNLM"/>
    </source>
</evidence>
<feature type="transmembrane region" description="Helical" evidence="9">
    <location>
        <begin position="339"/>
        <end position="361"/>
    </location>
</feature>
<dbReference type="InterPro" id="IPR008457">
    <property type="entry name" value="Cu-R_CopD_dom"/>
</dbReference>
<dbReference type="Pfam" id="PF04234">
    <property type="entry name" value="CopC"/>
    <property type="match status" value="1"/>
</dbReference>
<dbReference type="GO" id="GO:0005886">
    <property type="term" value="C:plasma membrane"/>
    <property type="evidence" value="ECO:0007669"/>
    <property type="project" value="UniProtKB-SubCell"/>
</dbReference>
<dbReference type="AlphaFoldDB" id="A0A6M5UBQ0"/>
<dbReference type="KEGG" id="cprt:FIC82_000790"/>
<keyword evidence="6 9" id="KW-1133">Transmembrane helix</keyword>
<feature type="transmembrane region" description="Helical" evidence="9">
    <location>
        <begin position="373"/>
        <end position="393"/>
    </location>
</feature>
<dbReference type="InterPro" id="IPR032694">
    <property type="entry name" value="CopC/D"/>
</dbReference>
<dbReference type="GO" id="GO:0046688">
    <property type="term" value="P:response to copper ion"/>
    <property type="evidence" value="ECO:0007669"/>
    <property type="project" value="InterPro"/>
</dbReference>
<dbReference type="PANTHER" id="PTHR34820:SF4">
    <property type="entry name" value="INNER MEMBRANE PROTEIN YEBZ"/>
    <property type="match status" value="1"/>
</dbReference>
<feature type="transmembrane region" description="Helical" evidence="9">
    <location>
        <begin position="154"/>
        <end position="174"/>
    </location>
</feature>
<dbReference type="GO" id="GO:0005507">
    <property type="term" value="F:copper ion binding"/>
    <property type="evidence" value="ECO:0007669"/>
    <property type="project" value="InterPro"/>
</dbReference>
<keyword evidence="7" id="KW-0186">Copper</keyword>
<dbReference type="Pfam" id="PF05425">
    <property type="entry name" value="CopD"/>
    <property type="match status" value="1"/>
</dbReference>
<evidence type="ECO:0000313" key="14">
    <source>
        <dbReference type="EMBL" id="QJW34952.1"/>
    </source>
</evidence>
<keyword evidence="4" id="KW-0479">Metal-binding</keyword>
<feature type="transmembrane region" description="Helical" evidence="9">
    <location>
        <begin position="236"/>
        <end position="254"/>
    </location>
</feature>
<dbReference type="Gene3D" id="2.60.40.1220">
    <property type="match status" value="1"/>
</dbReference>
<keyword evidence="3 9" id="KW-0812">Transmembrane</keyword>
<evidence type="ECO:0000256" key="6">
    <source>
        <dbReference type="ARBA" id="ARBA00022989"/>
    </source>
</evidence>
<keyword evidence="5 10" id="KW-0732">Signal</keyword>
<evidence type="ECO:0000256" key="2">
    <source>
        <dbReference type="ARBA" id="ARBA00022475"/>
    </source>
</evidence>
<dbReference type="InterPro" id="IPR007348">
    <property type="entry name" value="CopC_dom"/>
</dbReference>
<keyword evidence="2" id="KW-1003">Cell membrane</keyword>
<organism evidence="14 15">
    <name type="scientific">Cellulosimicrobium protaetiae</name>
    <dbReference type="NCBI Taxonomy" id="2587808"/>
    <lineage>
        <taxon>Bacteria</taxon>
        <taxon>Bacillati</taxon>
        <taxon>Actinomycetota</taxon>
        <taxon>Actinomycetes</taxon>
        <taxon>Micrococcales</taxon>
        <taxon>Promicromonosporaceae</taxon>
        <taxon>Cellulosimicrobium</taxon>
    </lineage>
</organism>
<sequence>MSRPSALRRVVAVVVGAAAAVLLAILASGPAAAHAVLVGTDPRDGTVLDAPPDALTITFNEPVQAVTGGTTVLAADGSPVDVDVAAVDDALVVTPATTLDDGTYVVSWRVVSLDTHPVAGAFTFSVGAPSATSVEARVAEPTAALVAVRALDQAAVYAGTFLVAGLVGFELLVLHVSPGAAPVLRRRLQRVRRGSLVVAAAGIVLAVPLTPAWQAGGGLGALVDPATWAAGLATDSTRAGALGLAGLVVATLLAPRAARETRAAWPAGVVLGAAALALGSLVLVGHTRTFGPPWLVVTADALHVAAGAVWLGGVVGLALLLAPSAHVDARRAAVTVARFSALGAWVVLALAVTGTVLGWRILGTLDALVSTTYGQTLLVKVGVALCLVGIAAWNRYRLVPAVVGDGPPGGGSAGSGGTTGAVARRRLGRTVAAEAALLVLVLAVTGVLVSRSPVAATDPSAEEAATPAVEVVEELGDGTLRARVTPGRVGVNALEIELLDADGQPLEPVAVPELSTTLADPALGPFTRPLTQTGTGAYEATLDLPMAGDWTLHVSVRTSKYENPIVEIPVEVSS</sequence>
<feature type="transmembrane region" description="Helical" evidence="9">
    <location>
        <begin position="263"/>
        <end position="284"/>
    </location>
</feature>
<dbReference type="PANTHER" id="PTHR34820">
    <property type="entry name" value="INNER MEMBRANE PROTEIN YEBZ"/>
    <property type="match status" value="1"/>
</dbReference>
<evidence type="ECO:0000256" key="7">
    <source>
        <dbReference type="ARBA" id="ARBA00023008"/>
    </source>
</evidence>
<dbReference type="InterPro" id="IPR014756">
    <property type="entry name" value="Ig_E-set"/>
</dbReference>
<proteinExistence type="predicted"/>